<name>A0ABC8A903_LACLL</name>
<sequence>MNHFKGKQFQKDVIIISVGYYLRYNLSYRDVQEMLYDRGINVSHTTIYRWVQEYGKLLYQNGFYQGTEHRTIKYLNNLIEQDHRPVKRRNKFYRSLRTASPTIKGMEAIRGLYKKTRKEGTLFGFSVCTEIKVLLGIPD</sequence>
<dbReference type="Pfam" id="PF13610">
    <property type="entry name" value="DDE_Tnp_IS240"/>
    <property type="match status" value="1"/>
</dbReference>
<dbReference type="InterPro" id="IPR052183">
    <property type="entry name" value="IS_Transposase"/>
</dbReference>
<keyword evidence="2" id="KW-0614">Plasmid</keyword>
<dbReference type="RefSeq" id="WP_012898737.1">
    <property type="nucleotide sequence ID" value="NZ_CP009055.1"/>
</dbReference>
<reference evidence="2 3" key="1">
    <citation type="submission" date="2014-07" db="EMBL/GenBank/DDBJ databases">
        <title>Genome sequence of Lactococcus lactis subsp. lactis NCDO 2118, a GABA-producing strain.</title>
        <authorList>
            <person name="Oliveira L.C."/>
            <person name="Saraiva T.D.L."/>
            <person name="Soares S.C."/>
            <person name="Ramos R.T.J."/>
            <person name="Sa P.H.C.G."/>
            <person name="Carneiro A.R."/>
            <person name="Miranda F."/>
            <person name="Freire M."/>
            <person name="Renan W."/>
            <person name="Oliveira A.F.Jr."/>
            <person name="Santos A.R."/>
            <person name="Pinto A.C."/>
            <person name="Souza B.M."/>
            <person name="Castro C.P."/>
            <person name="Diniz C.A.A."/>
            <person name="Rocha C.S."/>
            <person name="Mariano D.C.B."/>
            <person name="Aguiar E.L."/>
            <person name="Folador E.L."/>
            <person name="Barbosa E.G.V."/>
            <person name="Aburjaile F.F."/>
            <person name="Goncalves L.A."/>
            <person name="Guimaraes L.C."/>
            <person name="Azevedo M.S.P."/>
            <person name="Agresti P.C.M."/>
            <person name="Silva R.F."/>
            <person name="Tiwari S."/>
            <person name="Almeida S.S."/>
            <person name="Hassan S.S."/>
            <person name="Pereira V.B."/>
            <person name="Abreu V.A.C."/>
            <person name="Pereira U.P."/>
            <person name="Dorella F.A."/>
            <person name="Carvalho A.F."/>
            <person name="Pereira F.L."/>
            <person name="Leal C.A.G."/>
            <person name="Figueiredo H.C.P."/>
            <person name="Silva A."/>
            <person name="Miyoshi A."/>
            <person name="Azevedo V."/>
        </authorList>
    </citation>
    <scope>NUCLEOTIDE SEQUENCE [LARGE SCALE GENOMIC DNA]</scope>
    <source>
        <strain evidence="2 3">NCDO 2118</strain>
        <plasmid evidence="2 3">pNCDO2118</plasmid>
    </source>
</reference>
<proteinExistence type="predicted"/>
<dbReference type="EMBL" id="CP009055">
    <property type="protein sequence ID" value="AII13852.1"/>
    <property type="molecule type" value="Genomic_DNA"/>
</dbReference>
<dbReference type="Proteomes" id="UP000028594">
    <property type="component" value="Plasmid pNCDO2118"/>
</dbReference>
<evidence type="ECO:0000313" key="2">
    <source>
        <dbReference type="EMBL" id="AII13852.1"/>
    </source>
</evidence>
<dbReference type="InterPro" id="IPR032874">
    <property type="entry name" value="DDE_dom"/>
</dbReference>
<geneLocation type="plasmid" evidence="2 3">
    <name>pNCDO2118</name>
</geneLocation>
<dbReference type="PANTHER" id="PTHR35528:SF3">
    <property type="entry name" value="BLL1675 PROTEIN"/>
    <property type="match status" value="1"/>
</dbReference>
<accession>A0ABC8A903</accession>
<gene>
    <name evidence="2" type="ORF">NCDO2118_p0016</name>
</gene>
<dbReference type="KEGG" id="llx:NCDO2118_p0016"/>
<evidence type="ECO:0000259" key="1">
    <source>
        <dbReference type="Pfam" id="PF13610"/>
    </source>
</evidence>
<evidence type="ECO:0000313" key="3">
    <source>
        <dbReference type="Proteomes" id="UP000028594"/>
    </source>
</evidence>
<organism evidence="2 3">
    <name type="scientific">Lactococcus lactis subsp. lactis NCDO 2118</name>
    <dbReference type="NCBI Taxonomy" id="1117941"/>
    <lineage>
        <taxon>Bacteria</taxon>
        <taxon>Bacillati</taxon>
        <taxon>Bacillota</taxon>
        <taxon>Bacilli</taxon>
        <taxon>Lactobacillales</taxon>
        <taxon>Streptococcaceae</taxon>
        <taxon>Lactococcus</taxon>
    </lineage>
</organism>
<dbReference type="PANTHER" id="PTHR35528">
    <property type="entry name" value="BLL1675 PROTEIN"/>
    <property type="match status" value="1"/>
</dbReference>
<feature type="domain" description="DDE" evidence="1">
    <location>
        <begin position="59"/>
        <end position="115"/>
    </location>
</feature>
<protein>
    <submittedName>
        <fullName evidence="2">Transposase</fullName>
    </submittedName>
</protein>
<dbReference type="AlphaFoldDB" id="A0ABC8A903"/>